<accession>A0ABQ4KAB1</accession>
<comment type="caution">
    <text evidence="1">The sequence shown here is derived from an EMBL/GenBank/DDBJ whole genome shotgun (WGS) entry which is preliminary data.</text>
</comment>
<keyword evidence="2" id="KW-1185">Reference proteome</keyword>
<dbReference type="Pfam" id="PF10702">
    <property type="entry name" value="DUF2507"/>
    <property type="match status" value="1"/>
</dbReference>
<proteinExistence type="predicted"/>
<dbReference type="SUPFAM" id="SSF111126">
    <property type="entry name" value="Ligand-binding domain in the NO signalling and Golgi transport"/>
    <property type="match status" value="1"/>
</dbReference>
<protein>
    <recommendedName>
        <fullName evidence="3">DUF2507 domain-containing protein</fullName>
    </recommendedName>
</protein>
<sequence length="154" mass="17419">MKSLSKNEHPPLKNEAPAAVPVFAYELLRDILIPELLSGDTHEVSYWAGKHIARRFPLLSLDEAVEFFKEAGWGHLHIVHEKKSEFLLELSGSIVERRLLMVSDPCFRLEAGFLAEQVQSMKQAGAEAFEEISKKHGKVAFTVRWDHKAIPTDS</sequence>
<evidence type="ECO:0000313" key="2">
    <source>
        <dbReference type="Proteomes" id="UP000680279"/>
    </source>
</evidence>
<name>A0ABQ4KAB1_9BACI</name>
<evidence type="ECO:0000313" key="1">
    <source>
        <dbReference type="EMBL" id="GIN22142.1"/>
    </source>
</evidence>
<dbReference type="InterPro" id="IPR024096">
    <property type="entry name" value="NO_sig/Golgi_transp_ligand-bd"/>
</dbReference>
<organism evidence="1 2">
    <name type="scientific">Siminovitchia fordii</name>
    <dbReference type="NCBI Taxonomy" id="254759"/>
    <lineage>
        <taxon>Bacteria</taxon>
        <taxon>Bacillati</taxon>
        <taxon>Bacillota</taxon>
        <taxon>Bacilli</taxon>
        <taxon>Bacillales</taxon>
        <taxon>Bacillaceae</taxon>
        <taxon>Siminovitchia</taxon>
    </lineage>
</organism>
<dbReference type="EMBL" id="BOQT01000013">
    <property type="protein sequence ID" value="GIN22142.1"/>
    <property type="molecule type" value="Genomic_DNA"/>
</dbReference>
<dbReference type="Gene3D" id="3.30.1380.20">
    <property type="entry name" value="Trafficking protein particle complex subunit 3"/>
    <property type="match status" value="1"/>
</dbReference>
<evidence type="ECO:0008006" key="3">
    <source>
        <dbReference type="Google" id="ProtNLM"/>
    </source>
</evidence>
<gene>
    <name evidence="1" type="ORF">J1TS3_32760</name>
</gene>
<dbReference type="RefSeq" id="WP_018708633.1">
    <property type="nucleotide sequence ID" value="NZ_BOQT01000013.1"/>
</dbReference>
<dbReference type="InterPro" id="IPR019642">
    <property type="entry name" value="DUF2507"/>
</dbReference>
<reference evidence="1 2" key="1">
    <citation type="submission" date="2021-03" db="EMBL/GenBank/DDBJ databases">
        <title>Antimicrobial resistance genes in bacteria isolated from Japanese honey, and their potential for conferring macrolide and lincosamide resistance in the American foulbrood pathogen Paenibacillus larvae.</title>
        <authorList>
            <person name="Okamoto M."/>
            <person name="Kumagai M."/>
            <person name="Kanamori H."/>
            <person name="Takamatsu D."/>
        </authorList>
    </citation>
    <scope>NUCLEOTIDE SEQUENCE [LARGE SCALE GENOMIC DNA]</scope>
    <source>
        <strain evidence="1 2">J1TS3</strain>
    </source>
</reference>
<dbReference type="Proteomes" id="UP000680279">
    <property type="component" value="Unassembled WGS sequence"/>
</dbReference>